<evidence type="ECO:0000313" key="1">
    <source>
        <dbReference type="EMBL" id="MFD0623316.1"/>
    </source>
</evidence>
<protein>
    <submittedName>
        <fullName evidence="1">Uncharacterized protein</fullName>
    </submittedName>
</protein>
<proteinExistence type="predicted"/>
<dbReference type="EMBL" id="JBHTGL010000008">
    <property type="protein sequence ID" value="MFD0623316.1"/>
    <property type="molecule type" value="Genomic_DNA"/>
</dbReference>
<comment type="caution">
    <text evidence="1">The sequence shown here is derived from an EMBL/GenBank/DDBJ whole genome shotgun (WGS) entry which is preliminary data.</text>
</comment>
<accession>A0ABW2WRS5</accession>
<evidence type="ECO:0000313" key="2">
    <source>
        <dbReference type="Proteomes" id="UP001596915"/>
    </source>
</evidence>
<name>A0ABW2WRS5_9ACTN</name>
<reference evidence="2" key="1">
    <citation type="journal article" date="2019" name="Int. J. Syst. Evol. Microbiol.">
        <title>The Global Catalogue of Microorganisms (GCM) 10K type strain sequencing project: providing services to taxonomists for standard genome sequencing and annotation.</title>
        <authorList>
            <consortium name="The Broad Institute Genomics Platform"/>
            <consortium name="The Broad Institute Genome Sequencing Center for Infectious Disease"/>
            <person name="Wu L."/>
            <person name="Ma J."/>
        </authorList>
    </citation>
    <scope>NUCLEOTIDE SEQUENCE [LARGE SCALE GENOMIC DNA]</scope>
    <source>
        <strain evidence="2">JCM 12607</strain>
    </source>
</reference>
<gene>
    <name evidence="1" type="ORF">ACFQ2K_11395</name>
</gene>
<keyword evidence="2" id="KW-1185">Reference proteome</keyword>
<sequence>MATSTCHVRKTSLGLRRKYRISADDGNGRLLGAAQQLVPQ</sequence>
<dbReference type="Proteomes" id="UP001596915">
    <property type="component" value="Unassembled WGS sequence"/>
</dbReference>
<organism evidence="1 2">
    <name type="scientific">Streptomyces sanglieri</name>
    <dbReference type="NCBI Taxonomy" id="193460"/>
    <lineage>
        <taxon>Bacteria</taxon>
        <taxon>Bacillati</taxon>
        <taxon>Actinomycetota</taxon>
        <taxon>Actinomycetes</taxon>
        <taxon>Kitasatosporales</taxon>
        <taxon>Streptomycetaceae</taxon>
        <taxon>Streptomyces</taxon>
    </lineage>
</organism>